<organism evidence="2 3">
    <name type="scientific">Aureobasidium melanogenum</name>
    <name type="common">Aureobasidium pullulans var. melanogenum</name>
    <dbReference type="NCBI Taxonomy" id="46634"/>
    <lineage>
        <taxon>Eukaryota</taxon>
        <taxon>Fungi</taxon>
        <taxon>Dikarya</taxon>
        <taxon>Ascomycota</taxon>
        <taxon>Pezizomycotina</taxon>
        <taxon>Dothideomycetes</taxon>
        <taxon>Dothideomycetidae</taxon>
        <taxon>Dothideales</taxon>
        <taxon>Saccotheciaceae</taxon>
        <taxon>Aureobasidium</taxon>
    </lineage>
</organism>
<sequence length="118" mass="13520">MGLQTRHLITQAAALREQRASHPYSTKIDEWLSNNQIERIVLRFEGQASRSGTRIIHSATSRNSRHGMMVRRLSAQVVDGRHVASRVNLEQQIIADLKAKLRNAEQYVEVLEHKNQVL</sequence>
<feature type="non-terminal residue" evidence="2">
    <location>
        <position position="118"/>
    </location>
</feature>
<evidence type="ECO:0000313" key="2">
    <source>
        <dbReference type="EMBL" id="KAG9984456.1"/>
    </source>
</evidence>
<accession>A0A9P8JVP0</accession>
<gene>
    <name evidence="2" type="ORF">KCU98_g5397</name>
</gene>
<keyword evidence="1" id="KW-0175">Coiled coil</keyword>
<reference evidence="2" key="1">
    <citation type="journal article" date="2021" name="J Fungi (Basel)">
        <title>Virulence traits and population genomics of the black yeast Aureobasidium melanogenum.</title>
        <authorList>
            <person name="Cernosa A."/>
            <person name="Sun X."/>
            <person name="Gostincar C."/>
            <person name="Fang C."/>
            <person name="Gunde-Cimerman N."/>
            <person name="Song Z."/>
        </authorList>
    </citation>
    <scope>NUCLEOTIDE SEQUENCE</scope>
    <source>
        <strain evidence="2">EXF-9298</strain>
    </source>
</reference>
<feature type="coiled-coil region" evidence="1">
    <location>
        <begin position="87"/>
        <end position="114"/>
    </location>
</feature>
<evidence type="ECO:0000313" key="3">
    <source>
        <dbReference type="Proteomes" id="UP000729357"/>
    </source>
</evidence>
<dbReference type="Proteomes" id="UP000729357">
    <property type="component" value="Unassembled WGS sequence"/>
</dbReference>
<dbReference type="AlphaFoldDB" id="A0A9P8JVP0"/>
<evidence type="ECO:0000256" key="1">
    <source>
        <dbReference type="SAM" id="Coils"/>
    </source>
</evidence>
<dbReference type="EMBL" id="JAHFXS010000493">
    <property type="protein sequence ID" value="KAG9984456.1"/>
    <property type="molecule type" value="Genomic_DNA"/>
</dbReference>
<protein>
    <submittedName>
        <fullName evidence="2">Uncharacterized protein</fullName>
    </submittedName>
</protein>
<keyword evidence="3" id="KW-1185">Reference proteome</keyword>
<name>A0A9P8JVP0_AURME</name>
<reference evidence="2" key="2">
    <citation type="submission" date="2021-08" db="EMBL/GenBank/DDBJ databases">
        <authorList>
            <person name="Gostincar C."/>
            <person name="Sun X."/>
            <person name="Song Z."/>
            <person name="Gunde-Cimerman N."/>
        </authorList>
    </citation>
    <scope>NUCLEOTIDE SEQUENCE</scope>
    <source>
        <strain evidence="2">EXF-9298</strain>
    </source>
</reference>
<proteinExistence type="predicted"/>
<comment type="caution">
    <text evidence="2">The sequence shown here is derived from an EMBL/GenBank/DDBJ whole genome shotgun (WGS) entry which is preliminary data.</text>
</comment>